<dbReference type="Proteomes" id="UP000664132">
    <property type="component" value="Unassembled WGS sequence"/>
</dbReference>
<reference evidence="3" key="1">
    <citation type="submission" date="2021-02" db="EMBL/GenBank/DDBJ databases">
        <title>Genome sequence Cadophora malorum strain M34.</title>
        <authorList>
            <person name="Stefanovic E."/>
            <person name="Vu D."/>
            <person name="Scully C."/>
            <person name="Dijksterhuis J."/>
            <person name="Roader J."/>
            <person name="Houbraken J."/>
        </authorList>
    </citation>
    <scope>NUCLEOTIDE SEQUENCE</scope>
    <source>
        <strain evidence="3">M34</strain>
    </source>
</reference>
<dbReference type="OrthoDB" id="37659at2759"/>
<dbReference type="SUPFAM" id="SSF51735">
    <property type="entry name" value="NAD(P)-binding Rossmann-fold domains"/>
    <property type="match status" value="1"/>
</dbReference>
<dbReference type="GO" id="GO:0016491">
    <property type="term" value="F:oxidoreductase activity"/>
    <property type="evidence" value="ECO:0007669"/>
    <property type="project" value="UniProtKB-KW"/>
</dbReference>
<comment type="similarity">
    <text evidence="1">Belongs to the short-chain dehydrogenases/reductases (SDR) family.</text>
</comment>
<organism evidence="3 4">
    <name type="scientific">Cadophora malorum</name>
    <dbReference type="NCBI Taxonomy" id="108018"/>
    <lineage>
        <taxon>Eukaryota</taxon>
        <taxon>Fungi</taxon>
        <taxon>Dikarya</taxon>
        <taxon>Ascomycota</taxon>
        <taxon>Pezizomycotina</taxon>
        <taxon>Leotiomycetes</taxon>
        <taxon>Helotiales</taxon>
        <taxon>Ploettnerulaceae</taxon>
        <taxon>Cadophora</taxon>
    </lineage>
</organism>
<evidence type="ECO:0000313" key="4">
    <source>
        <dbReference type="Proteomes" id="UP000664132"/>
    </source>
</evidence>
<evidence type="ECO:0000256" key="1">
    <source>
        <dbReference type="ARBA" id="ARBA00006484"/>
    </source>
</evidence>
<keyword evidence="2" id="KW-0560">Oxidoreductase</keyword>
<dbReference type="EMBL" id="JAFJYH010000041">
    <property type="protein sequence ID" value="KAG4423008.1"/>
    <property type="molecule type" value="Genomic_DNA"/>
</dbReference>
<evidence type="ECO:0000256" key="2">
    <source>
        <dbReference type="ARBA" id="ARBA00023002"/>
    </source>
</evidence>
<evidence type="ECO:0008006" key="5">
    <source>
        <dbReference type="Google" id="ProtNLM"/>
    </source>
</evidence>
<dbReference type="PANTHER" id="PTHR43669">
    <property type="entry name" value="5-KETO-D-GLUCONATE 5-REDUCTASE"/>
    <property type="match status" value="1"/>
</dbReference>
<gene>
    <name evidence="3" type="ORF">IFR04_003920</name>
</gene>
<accession>A0A8H8BTI1</accession>
<dbReference type="Gene3D" id="3.40.50.720">
    <property type="entry name" value="NAD(P)-binding Rossmann-like Domain"/>
    <property type="match status" value="1"/>
</dbReference>
<dbReference type="PANTHER" id="PTHR43669:SF3">
    <property type="entry name" value="ALCOHOL DEHYDROGENASE, PUTATIVE (AFU_ORTHOLOGUE AFUA_3G03445)-RELATED"/>
    <property type="match status" value="1"/>
</dbReference>
<protein>
    <recommendedName>
        <fullName evidence="5">Short-chain dehydrogenase</fullName>
    </recommendedName>
</protein>
<sequence>MSPKTLAFKCALVTGGGGGIGLAMSKHLISLGKSVRMVGRTEKTLTQAAKELGNNTAYYVLDPGNISAIPEFCKKVIKEHPEVDCLINNAAVQKPLDINNFDLQSADQEIDINIRGPMHLTIGFLEHLKSKEAATIINISSLLG</sequence>
<comment type="caution">
    <text evidence="3">The sequence shown here is derived from an EMBL/GenBank/DDBJ whole genome shotgun (WGS) entry which is preliminary data.</text>
</comment>
<evidence type="ECO:0000313" key="3">
    <source>
        <dbReference type="EMBL" id="KAG4423008.1"/>
    </source>
</evidence>
<dbReference type="AlphaFoldDB" id="A0A8H8BTI1"/>
<dbReference type="Pfam" id="PF00106">
    <property type="entry name" value="adh_short"/>
    <property type="match status" value="1"/>
</dbReference>
<dbReference type="InterPro" id="IPR002347">
    <property type="entry name" value="SDR_fam"/>
</dbReference>
<dbReference type="PRINTS" id="PR00081">
    <property type="entry name" value="GDHRDH"/>
</dbReference>
<keyword evidence="4" id="KW-1185">Reference proteome</keyword>
<name>A0A8H8BTI1_9HELO</name>
<dbReference type="InterPro" id="IPR036291">
    <property type="entry name" value="NAD(P)-bd_dom_sf"/>
</dbReference>
<proteinExistence type="inferred from homology"/>